<sequence length="116" mass="12268">MTSPSLVSFLSAASAGAADPAGPPAWMQFLPLVAMGFIFWFLILRPQMRRQRDHQATIASIKKGDQVVTAGGLIGKVLRVDEHYVDLELGPNVKVKAVKSTIGDIVPAGGATPAND</sequence>
<protein>
    <recommendedName>
        <fullName evidence="5">Sec translocon accessory complex subunit YajC</fullName>
    </recommendedName>
</protein>
<keyword evidence="8 13" id="KW-0812">Transmembrane</keyword>
<evidence type="ECO:0000256" key="6">
    <source>
        <dbReference type="ARBA" id="ARBA00022448"/>
    </source>
</evidence>
<keyword evidence="9" id="KW-0653">Protein transport</keyword>
<dbReference type="EMBL" id="JBHSDR010000006">
    <property type="protein sequence ID" value="MFC4295008.1"/>
    <property type="molecule type" value="Genomic_DNA"/>
</dbReference>
<comment type="subunit">
    <text evidence="4">Part of the SecDF-YidC-YajC translocase complex. The SecDF-YidC-YajC translocase forms a supercomplex with SecYEG, called the holo-translocon (HTL).</text>
</comment>
<dbReference type="PANTHER" id="PTHR33909:SF1">
    <property type="entry name" value="SEC TRANSLOCON ACCESSORY COMPLEX SUBUNIT YAJC"/>
    <property type="match status" value="1"/>
</dbReference>
<evidence type="ECO:0000256" key="10">
    <source>
        <dbReference type="ARBA" id="ARBA00022989"/>
    </source>
</evidence>
<keyword evidence="7" id="KW-1003">Cell membrane</keyword>
<evidence type="ECO:0000313" key="15">
    <source>
        <dbReference type="EMBL" id="MFC4295008.1"/>
    </source>
</evidence>
<keyword evidence="11" id="KW-0811">Translocation</keyword>
<dbReference type="PRINTS" id="PR01853">
    <property type="entry name" value="YAJCTRNLCASE"/>
</dbReference>
<dbReference type="Pfam" id="PF02699">
    <property type="entry name" value="YajC"/>
    <property type="match status" value="1"/>
</dbReference>
<evidence type="ECO:0000256" key="9">
    <source>
        <dbReference type="ARBA" id="ARBA00022927"/>
    </source>
</evidence>
<dbReference type="SMART" id="SM01323">
    <property type="entry name" value="YajC"/>
    <property type="match status" value="1"/>
</dbReference>
<evidence type="ECO:0000256" key="7">
    <source>
        <dbReference type="ARBA" id="ARBA00022475"/>
    </source>
</evidence>
<keyword evidence="10 13" id="KW-1133">Transmembrane helix</keyword>
<comment type="function">
    <text evidence="1">The SecYEG-SecDF-YajC-YidC holo-translocon (HTL) protein secretase/insertase is a supercomplex required for protein secretion, insertion of proteins into membranes, and assembly of membrane protein complexes. While the SecYEG complex is essential for assembly of a number of proteins and complexes, the SecDF-YajC-YidC subcomplex facilitates these functions.</text>
</comment>
<evidence type="ECO:0000313" key="16">
    <source>
        <dbReference type="Proteomes" id="UP001595828"/>
    </source>
</evidence>
<accession>A0ABV8RNR2</accession>
<keyword evidence="6" id="KW-0813">Transport</keyword>
<evidence type="ECO:0000256" key="8">
    <source>
        <dbReference type="ARBA" id="ARBA00022692"/>
    </source>
</evidence>
<evidence type="ECO:0000256" key="14">
    <source>
        <dbReference type="SAM" id="SignalP"/>
    </source>
</evidence>
<keyword evidence="16" id="KW-1185">Reference proteome</keyword>
<evidence type="ECO:0000256" key="13">
    <source>
        <dbReference type="SAM" id="Phobius"/>
    </source>
</evidence>
<comment type="similarity">
    <text evidence="3">Belongs to the YajC family.</text>
</comment>
<feature type="transmembrane region" description="Helical" evidence="13">
    <location>
        <begin position="27"/>
        <end position="44"/>
    </location>
</feature>
<gene>
    <name evidence="15" type="primary">yajC</name>
    <name evidence="15" type="ORF">ACFO0A_08060</name>
</gene>
<evidence type="ECO:0000256" key="3">
    <source>
        <dbReference type="ARBA" id="ARBA00006742"/>
    </source>
</evidence>
<dbReference type="RefSeq" id="WP_379538501.1">
    <property type="nucleotide sequence ID" value="NZ_JBHSDR010000006.1"/>
</dbReference>
<evidence type="ECO:0000256" key="5">
    <source>
        <dbReference type="ARBA" id="ARBA00014962"/>
    </source>
</evidence>
<comment type="caution">
    <text evidence="15">The sequence shown here is derived from an EMBL/GenBank/DDBJ whole genome shotgun (WGS) entry which is preliminary data.</text>
</comment>
<feature type="signal peptide" evidence="14">
    <location>
        <begin position="1"/>
        <end position="17"/>
    </location>
</feature>
<keyword evidence="12 13" id="KW-0472">Membrane</keyword>
<evidence type="ECO:0000256" key="11">
    <source>
        <dbReference type="ARBA" id="ARBA00023010"/>
    </source>
</evidence>
<dbReference type="PANTHER" id="PTHR33909">
    <property type="entry name" value="SEC TRANSLOCON ACCESSORY COMPLEX SUBUNIT YAJC"/>
    <property type="match status" value="1"/>
</dbReference>
<name>A0ABV8RNR2_9SPHN</name>
<organism evidence="15 16">
    <name type="scientific">Novosphingobium tardum</name>
    <dbReference type="NCBI Taxonomy" id="1538021"/>
    <lineage>
        <taxon>Bacteria</taxon>
        <taxon>Pseudomonadati</taxon>
        <taxon>Pseudomonadota</taxon>
        <taxon>Alphaproteobacteria</taxon>
        <taxon>Sphingomonadales</taxon>
        <taxon>Sphingomonadaceae</taxon>
        <taxon>Novosphingobium</taxon>
    </lineage>
</organism>
<keyword evidence="14" id="KW-0732">Signal</keyword>
<dbReference type="Proteomes" id="UP001595828">
    <property type="component" value="Unassembled WGS sequence"/>
</dbReference>
<dbReference type="InterPro" id="IPR003849">
    <property type="entry name" value="Preprotein_translocase_YajC"/>
</dbReference>
<comment type="subcellular location">
    <subcellularLocation>
        <location evidence="2">Cell membrane</location>
        <topology evidence="2">Single-pass membrane protein</topology>
    </subcellularLocation>
</comment>
<proteinExistence type="inferred from homology"/>
<evidence type="ECO:0000256" key="12">
    <source>
        <dbReference type="ARBA" id="ARBA00023136"/>
    </source>
</evidence>
<feature type="chain" id="PRO_5045180607" description="Sec translocon accessory complex subunit YajC" evidence="14">
    <location>
        <begin position="18"/>
        <end position="116"/>
    </location>
</feature>
<dbReference type="NCBIfam" id="TIGR00739">
    <property type="entry name" value="yajC"/>
    <property type="match status" value="1"/>
</dbReference>
<reference evidence="16" key="1">
    <citation type="journal article" date="2019" name="Int. J. Syst. Evol. Microbiol.">
        <title>The Global Catalogue of Microorganisms (GCM) 10K type strain sequencing project: providing services to taxonomists for standard genome sequencing and annotation.</title>
        <authorList>
            <consortium name="The Broad Institute Genomics Platform"/>
            <consortium name="The Broad Institute Genome Sequencing Center for Infectious Disease"/>
            <person name="Wu L."/>
            <person name="Ma J."/>
        </authorList>
    </citation>
    <scope>NUCLEOTIDE SEQUENCE [LARGE SCALE GENOMIC DNA]</scope>
    <source>
        <strain evidence="16">CGMCC 1.12989</strain>
    </source>
</reference>
<evidence type="ECO:0000256" key="1">
    <source>
        <dbReference type="ARBA" id="ARBA00002061"/>
    </source>
</evidence>
<evidence type="ECO:0000256" key="2">
    <source>
        <dbReference type="ARBA" id="ARBA00004162"/>
    </source>
</evidence>
<evidence type="ECO:0000256" key="4">
    <source>
        <dbReference type="ARBA" id="ARBA00011718"/>
    </source>
</evidence>